<evidence type="ECO:0000256" key="1">
    <source>
        <dbReference type="SAM" id="Phobius"/>
    </source>
</evidence>
<feature type="transmembrane region" description="Helical" evidence="1">
    <location>
        <begin position="158"/>
        <end position="179"/>
    </location>
</feature>
<name>G0PAY9_CAEBE</name>
<feature type="transmembrane region" description="Helical" evidence="1">
    <location>
        <begin position="45"/>
        <end position="70"/>
    </location>
</feature>
<keyword evidence="1" id="KW-0812">Transmembrane</keyword>
<dbReference type="HOGENOM" id="CLU_1107914_0_0_1"/>
<keyword evidence="3" id="KW-1185">Reference proteome</keyword>
<sequence>MCFSTFELPKAKYVAAFLQSINLFINVVAAFWYRKDILKDPQNLTIIAVVVMSMFMACFLLGVAKIIFFFEDKRSQTCENYLNSQQKCRRDLIFGYGYIAMFGYIPLVIGFVLGNSLKSLTGSFICNITCAIAYYLFVLQHLKTYQLCPPPLIPFIRYFQVLWLPCNFFVITATLVIISTNSTLEQCLSNIGFIIHYFIFFTIPMREFITVTMNGVWLPGQELVEMITMDNIPTHFNQGDEER</sequence>
<feature type="transmembrane region" description="Helical" evidence="1">
    <location>
        <begin position="119"/>
        <end position="137"/>
    </location>
</feature>
<feature type="transmembrane region" description="Helical" evidence="1">
    <location>
        <begin position="91"/>
        <end position="113"/>
    </location>
</feature>
<proteinExistence type="predicted"/>
<keyword evidence="1" id="KW-0472">Membrane</keyword>
<dbReference type="EMBL" id="GL380195">
    <property type="protein sequence ID" value="EGT50058.1"/>
    <property type="molecule type" value="Genomic_DNA"/>
</dbReference>
<gene>
    <name evidence="2" type="ORF">CAEBREN_15038</name>
</gene>
<evidence type="ECO:0000313" key="3">
    <source>
        <dbReference type="Proteomes" id="UP000008068"/>
    </source>
</evidence>
<accession>G0PAY9</accession>
<dbReference type="Proteomes" id="UP000008068">
    <property type="component" value="Unassembled WGS sequence"/>
</dbReference>
<keyword evidence="1" id="KW-1133">Transmembrane helix</keyword>
<protein>
    <submittedName>
        <fullName evidence="2">Uncharacterized protein</fullName>
    </submittedName>
</protein>
<feature type="transmembrane region" description="Helical" evidence="1">
    <location>
        <begin position="191"/>
        <end position="209"/>
    </location>
</feature>
<organism evidence="3">
    <name type="scientific">Caenorhabditis brenneri</name>
    <name type="common">Nematode worm</name>
    <dbReference type="NCBI Taxonomy" id="135651"/>
    <lineage>
        <taxon>Eukaryota</taxon>
        <taxon>Metazoa</taxon>
        <taxon>Ecdysozoa</taxon>
        <taxon>Nematoda</taxon>
        <taxon>Chromadorea</taxon>
        <taxon>Rhabditida</taxon>
        <taxon>Rhabditina</taxon>
        <taxon>Rhabditomorpha</taxon>
        <taxon>Rhabditoidea</taxon>
        <taxon>Rhabditidae</taxon>
        <taxon>Peloderinae</taxon>
        <taxon>Caenorhabditis</taxon>
    </lineage>
</organism>
<feature type="transmembrane region" description="Helical" evidence="1">
    <location>
        <begin position="12"/>
        <end position="33"/>
    </location>
</feature>
<reference evidence="3" key="1">
    <citation type="submission" date="2011-07" db="EMBL/GenBank/DDBJ databases">
        <authorList>
            <consortium name="Caenorhabditis brenneri Sequencing and Analysis Consortium"/>
            <person name="Wilson R.K."/>
        </authorList>
    </citation>
    <scope>NUCLEOTIDE SEQUENCE [LARGE SCALE GENOMIC DNA]</scope>
    <source>
        <strain evidence="3">PB2801</strain>
    </source>
</reference>
<dbReference type="InParanoid" id="G0PAY9"/>
<evidence type="ECO:0000313" key="2">
    <source>
        <dbReference type="EMBL" id="EGT50058.1"/>
    </source>
</evidence>
<dbReference type="AlphaFoldDB" id="G0PAY9"/>